<reference evidence="1" key="1">
    <citation type="submission" date="2021-01" db="EMBL/GenBank/DDBJ databases">
        <authorList>
            <consortium name="Genoscope - CEA"/>
            <person name="William W."/>
        </authorList>
    </citation>
    <scope>NUCLEOTIDE SEQUENCE</scope>
</reference>
<protein>
    <submittedName>
        <fullName evidence="1">Uncharacterized protein</fullName>
    </submittedName>
</protein>
<dbReference type="EMBL" id="CAJJDN010000042">
    <property type="protein sequence ID" value="CAD8081542.1"/>
    <property type="molecule type" value="Genomic_DNA"/>
</dbReference>
<keyword evidence="2" id="KW-1185">Reference proteome</keyword>
<comment type="caution">
    <text evidence="1">The sequence shown here is derived from an EMBL/GenBank/DDBJ whole genome shotgun (WGS) entry which is preliminary data.</text>
</comment>
<dbReference type="OrthoDB" id="288133at2759"/>
<dbReference type="Proteomes" id="UP000692954">
    <property type="component" value="Unassembled WGS sequence"/>
</dbReference>
<organism evidence="1 2">
    <name type="scientific">Paramecium sonneborni</name>
    <dbReference type="NCBI Taxonomy" id="65129"/>
    <lineage>
        <taxon>Eukaryota</taxon>
        <taxon>Sar</taxon>
        <taxon>Alveolata</taxon>
        <taxon>Ciliophora</taxon>
        <taxon>Intramacronucleata</taxon>
        <taxon>Oligohymenophorea</taxon>
        <taxon>Peniculida</taxon>
        <taxon>Parameciidae</taxon>
        <taxon>Paramecium</taxon>
    </lineage>
</organism>
<dbReference type="AlphaFoldDB" id="A0A8S1MQA9"/>
<evidence type="ECO:0000313" key="1">
    <source>
        <dbReference type="EMBL" id="CAD8081542.1"/>
    </source>
</evidence>
<sequence length="160" mass="19359">MNQYWDVERFRLRYPNNFDNLGSEYIQLITRNVELILDHFNSAQFHKAISLLAELFSLSFVYQVKYFAESLRILQDYLEAFIQVEGNQMRMKEEFNQNEKQKAAQYLLEIIEAAKNTINDWNKFMNQQIDKNIFTERVDLLRHKFQLQVFQNCIRSCQLI</sequence>
<proteinExistence type="predicted"/>
<accession>A0A8S1MQA9</accession>
<evidence type="ECO:0000313" key="2">
    <source>
        <dbReference type="Proteomes" id="UP000692954"/>
    </source>
</evidence>
<gene>
    <name evidence="1" type="ORF">PSON_ATCC_30995.1.T0420095</name>
</gene>
<name>A0A8S1MQA9_9CILI</name>